<accession>A0A918XKM8</accession>
<evidence type="ECO:0000313" key="3">
    <source>
        <dbReference type="Proteomes" id="UP000644693"/>
    </source>
</evidence>
<gene>
    <name evidence="2" type="ORF">GCM10007053_24570</name>
</gene>
<name>A0A918XKM8_9GAMM</name>
<dbReference type="Proteomes" id="UP000644693">
    <property type="component" value="Unassembled WGS sequence"/>
</dbReference>
<protein>
    <submittedName>
        <fullName evidence="2">Uncharacterized protein</fullName>
    </submittedName>
</protein>
<reference evidence="2" key="2">
    <citation type="submission" date="2020-09" db="EMBL/GenBank/DDBJ databases">
        <authorList>
            <person name="Sun Q."/>
            <person name="Kim S."/>
        </authorList>
    </citation>
    <scope>NUCLEOTIDE SEQUENCE</scope>
    <source>
        <strain evidence="2">KCTC 23430</strain>
    </source>
</reference>
<keyword evidence="3" id="KW-1185">Reference proteome</keyword>
<proteinExistence type="predicted"/>
<dbReference type="AlphaFoldDB" id="A0A918XKM8"/>
<evidence type="ECO:0000313" key="2">
    <source>
        <dbReference type="EMBL" id="GHD36300.1"/>
    </source>
</evidence>
<comment type="caution">
    <text evidence="2">The sequence shown here is derived from an EMBL/GenBank/DDBJ whole genome shotgun (WGS) entry which is preliminary data.</text>
</comment>
<organism evidence="2 3">
    <name type="scientific">Parahalioglobus pacificus</name>
    <dbReference type="NCBI Taxonomy" id="930806"/>
    <lineage>
        <taxon>Bacteria</taxon>
        <taxon>Pseudomonadati</taxon>
        <taxon>Pseudomonadota</taxon>
        <taxon>Gammaproteobacteria</taxon>
        <taxon>Cellvibrionales</taxon>
        <taxon>Halieaceae</taxon>
        <taxon>Parahalioglobus</taxon>
    </lineage>
</organism>
<dbReference type="EMBL" id="BMYM01000002">
    <property type="protein sequence ID" value="GHD36300.1"/>
    <property type="molecule type" value="Genomic_DNA"/>
</dbReference>
<sequence>MIPIESKVNREKCDDPLQPQGHMRRDVEYAELIKEKVEPYNRALRDTINNYIPTEQAKRAERVISVVVIEFLPI</sequence>
<evidence type="ECO:0000256" key="1">
    <source>
        <dbReference type="SAM" id="MobiDB-lite"/>
    </source>
</evidence>
<feature type="region of interest" description="Disordered" evidence="1">
    <location>
        <begin position="1"/>
        <end position="21"/>
    </location>
</feature>
<reference evidence="2" key="1">
    <citation type="journal article" date="2014" name="Int. J. Syst. Evol. Microbiol.">
        <title>Complete genome sequence of Corynebacterium casei LMG S-19264T (=DSM 44701T), isolated from a smear-ripened cheese.</title>
        <authorList>
            <consortium name="US DOE Joint Genome Institute (JGI-PGF)"/>
            <person name="Walter F."/>
            <person name="Albersmeier A."/>
            <person name="Kalinowski J."/>
            <person name="Ruckert C."/>
        </authorList>
    </citation>
    <scope>NUCLEOTIDE SEQUENCE</scope>
    <source>
        <strain evidence="2">KCTC 23430</strain>
    </source>
</reference>